<gene>
    <name evidence="2" type="ORF">EPUL_005888</name>
</gene>
<dbReference type="InterPro" id="IPR021109">
    <property type="entry name" value="Peptidase_aspartic_dom_sf"/>
</dbReference>
<evidence type="ECO:0000313" key="2">
    <source>
        <dbReference type="EMBL" id="POS82059.1"/>
    </source>
</evidence>
<evidence type="ECO:0008006" key="4">
    <source>
        <dbReference type="Google" id="ProtNLM"/>
    </source>
</evidence>
<dbReference type="Gene3D" id="3.30.70.270">
    <property type="match status" value="1"/>
</dbReference>
<feature type="compositionally biased region" description="Low complexity" evidence="1">
    <location>
        <begin position="206"/>
        <end position="216"/>
    </location>
</feature>
<feature type="non-terminal residue" evidence="2">
    <location>
        <position position="520"/>
    </location>
</feature>
<reference evidence="2 3" key="1">
    <citation type="submission" date="2017-10" db="EMBL/GenBank/DDBJ databases">
        <title>Development of genomic resources for the powdery mildew, Erysiphe pulchra.</title>
        <authorList>
            <person name="Wadl P.A."/>
            <person name="Mack B.M."/>
            <person name="Moore G."/>
            <person name="Beltz S.B."/>
        </authorList>
    </citation>
    <scope>NUCLEOTIDE SEQUENCE [LARGE SCALE GENOMIC DNA]</scope>
    <source>
        <strain evidence="2">Cflorida</strain>
    </source>
</reference>
<name>A0A2S4PJ40_9PEZI</name>
<dbReference type="Gene3D" id="2.40.70.10">
    <property type="entry name" value="Acid Proteases"/>
    <property type="match status" value="1"/>
</dbReference>
<dbReference type="InterPro" id="IPR043128">
    <property type="entry name" value="Rev_trsase/Diguanyl_cyclase"/>
</dbReference>
<keyword evidence="3" id="KW-1185">Reference proteome</keyword>
<comment type="caution">
    <text evidence="2">The sequence shown here is derived from an EMBL/GenBank/DDBJ whole genome shotgun (WGS) entry which is preliminary data.</text>
</comment>
<feature type="non-terminal residue" evidence="2">
    <location>
        <position position="1"/>
    </location>
</feature>
<proteinExistence type="predicted"/>
<dbReference type="InterPro" id="IPR043502">
    <property type="entry name" value="DNA/RNA_pol_sf"/>
</dbReference>
<dbReference type="AlphaFoldDB" id="A0A2S4PJ40"/>
<dbReference type="OrthoDB" id="5599163at2759"/>
<evidence type="ECO:0000313" key="3">
    <source>
        <dbReference type="Proteomes" id="UP000237438"/>
    </source>
</evidence>
<dbReference type="STRING" id="225359.A0A2S4PJ40"/>
<dbReference type="PANTHER" id="PTHR33064">
    <property type="entry name" value="POL PROTEIN"/>
    <property type="match status" value="1"/>
</dbReference>
<dbReference type="InterPro" id="IPR051320">
    <property type="entry name" value="Viral_Replic_Matur_Polypro"/>
</dbReference>
<feature type="region of interest" description="Disordered" evidence="1">
    <location>
        <begin position="304"/>
        <end position="342"/>
    </location>
</feature>
<dbReference type="PANTHER" id="PTHR33064:SF37">
    <property type="entry name" value="RIBONUCLEASE H"/>
    <property type="match status" value="1"/>
</dbReference>
<accession>A0A2S4PJ40</accession>
<evidence type="ECO:0000256" key="1">
    <source>
        <dbReference type="SAM" id="MobiDB-lite"/>
    </source>
</evidence>
<sequence>EDLGLGDENRCCEGASGGVNNLRSVVPLVSAERKAFRVPVVVKTSKNGTPVNVVMPTEVSQADQGSDMIVVTIGFLRALGISTKPLSDVGYHNLTMNVADGRSAKLTHCCTLTIGVLGVWRKVDAFVRPFDESNKTEVHLLLGMPWLHSVDAKIHIRASKIELGDVKRGEKVVELRGPQFTESTNHKLILRPKLVHEEEEEEDSSDCSSESNSESDSSSDEDEVEGKVAAESGKRKKYVRSLGIESGGEYFSGLVTFDHLSPPMTEVYLEEKSTNSYRLGRGDRGNVFHNYACSLGLAEPQVMSAHASDEGNQSNRHNQRDTGKIDYSSSSPRYPKTRRPEKRELSAHAQWFTTFEEGYSVLENELFPRLAWAKLKLSFKKLELFVEETVALGVLHKAGGRILTKPQRCEKIRSFPAPKSATEVRRFLGAIGMTRRWIKNFSEIKAPLARLTGNVDFVWGEKEQLSFNLLREKCGTVVEIHGWDFQKPVRLYSDASLLGAGCAITQMRIDPASNKLVEVP</sequence>
<feature type="region of interest" description="Disordered" evidence="1">
    <location>
        <begin position="191"/>
        <end position="232"/>
    </location>
</feature>
<protein>
    <recommendedName>
        <fullName evidence="4">Reverse transcriptase/retrotransposon-derived protein RNase H-like domain-containing protein</fullName>
    </recommendedName>
</protein>
<dbReference type="SUPFAM" id="SSF56672">
    <property type="entry name" value="DNA/RNA polymerases"/>
    <property type="match status" value="1"/>
</dbReference>
<dbReference type="EMBL" id="PEDP01004551">
    <property type="protein sequence ID" value="POS82059.1"/>
    <property type="molecule type" value="Genomic_DNA"/>
</dbReference>
<dbReference type="CDD" id="cd00303">
    <property type="entry name" value="retropepsin_like"/>
    <property type="match status" value="1"/>
</dbReference>
<organism evidence="2 3">
    <name type="scientific">Erysiphe pulchra</name>
    <dbReference type="NCBI Taxonomy" id="225359"/>
    <lineage>
        <taxon>Eukaryota</taxon>
        <taxon>Fungi</taxon>
        <taxon>Dikarya</taxon>
        <taxon>Ascomycota</taxon>
        <taxon>Pezizomycotina</taxon>
        <taxon>Leotiomycetes</taxon>
        <taxon>Erysiphales</taxon>
        <taxon>Erysiphaceae</taxon>
        <taxon>Erysiphe</taxon>
    </lineage>
</organism>
<dbReference type="Proteomes" id="UP000237438">
    <property type="component" value="Unassembled WGS sequence"/>
</dbReference>